<dbReference type="SMART" id="SM00343">
    <property type="entry name" value="ZnF_C2HC"/>
    <property type="match status" value="3"/>
</dbReference>
<evidence type="ECO:0000313" key="13">
    <source>
        <dbReference type="Proteomes" id="UP000009084"/>
    </source>
</evidence>
<dbReference type="Proteomes" id="UP000009084">
    <property type="component" value="Unassembled WGS sequence"/>
</dbReference>
<evidence type="ECO:0000256" key="7">
    <source>
        <dbReference type="ARBA" id="ARBA00023242"/>
    </source>
</evidence>
<keyword evidence="8" id="KW-0862">Zinc</keyword>
<dbReference type="SUPFAM" id="SSF52540">
    <property type="entry name" value="P-loop containing nucleoside triphosphate hydrolases"/>
    <property type="match status" value="1"/>
</dbReference>
<dbReference type="GO" id="GO:0005694">
    <property type="term" value="C:chromosome"/>
    <property type="evidence" value="ECO:0007669"/>
    <property type="project" value="UniProtKB-ARBA"/>
</dbReference>
<feature type="compositionally biased region" description="Polar residues" evidence="10">
    <location>
        <begin position="1854"/>
        <end position="1869"/>
    </location>
</feature>
<dbReference type="InterPro" id="IPR024481">
    <property type="entry name" value="Helicase_Sen1_N"/>
</dbReference>
<dbReference type="Pfam" id="PF13087">
    <property type="entry name" value="AAA_12"/>
    <property type="match status" value="1"/>
</dbReference>
<keyword evidence="9" id="KW-0175">Coiled coil</keyword>
<dbReference type="FunFam" id="3.40.50.300:FF:001152">
    <property type="entry name" value="tRNA-splicing endonuclease, putative"/>
    <property type="match status" value="1"/>
</dbReference>
<keyword evidence="4" id="KW-0378">Hydrolase</keyword>
<dbReference type="Gene3D" id="3.40.50.300">
    <property type="entry name" value="P-loop containing nucleotide triphosphate hydrolases"/>
    <property type="match status" value="2"/>
</dbReference>
<dbReference type="CDD" id="cd18042">
    <property type="entry name" value="DEXXQc_SETX"/>
    <property type="match status" value="1"/>
</dbReference>
<dbReference type="GO" id="GO:0016787">
    <property type="term" value="F:hydrolase activity"/>
    <property type="evidence" value="ECO:0007669"/>
    <property type="project" value="UniProtKB-KW"/>
</dbReference>
<dbReference type="GO" id="GO:0005524">
    <property type="term" value="F:ATP binding"/>
    <property type="evidence" value="ECO:0007669"/>
    <property type="project" value="UniProtKB-KW"/>
</dbReference>
<accession>C5P6Q9</accession>
<dbReference type="Pfam" id="PF12726">
    <property type="entry name" value="SEN1_N"/>
    <property type="match status" value="1"/>
</dbReference>
<dbReference type="SUPFAM" id="SSF57756">
    <property type="entry name" value="Retrovirus zinc finger-like domains"/>
    <property type="match status" value="2"/>
</dbReference>
<dbReference type="GO" id="GO:0008270">
    <property type="term" value="F:zinc ion binding"/>
    <property type="evidence" value="ECO:0007669"/>
    <property type="project" value="UniProtKB-KW"/>
</dbReference>
<evidence type="ECO:0000313" key="12">
    <source>
        <dbReference type="EMBL" id="EER27109.1"/>
    </source>
</evidence>
<dbReference type="GO" id="GO:0006369">
    <property type="term" value="P:termination of RNA polymerase II transcription"/>
    <property type="evidence" value="ECO:0007669"/>
    <property type="project" value="TreeGrafter"/>
</dbReference>
<dbReference type="HOGENOM" id="CLU_000459_2_0_1"/>
<proteinExistence type="inferred from homology"/>
<feature type="coiled-coil region" evidence="9">
    <location>
        <begin position="1473"/>
        <end position="1511"/>
    </location>
</feature>
<feature type="region of interest" description="Disordered" evidence="10">
    <location>
        <begin position="1977"/>
        <end position="2141"/>
    </location>
</feature>
<organism evidence="12 13">
    <name type="scientific">Coccidioides posadasii (strain C735)</name>
    <name type="common">Valley fever fungus</name>
    <dbReference type="NCBI Taxonomy" id="222929"/>
    <lineage>
        <taxon>Eukaryota</taxon>
        <taxon>Fungi</taxon>
        <taxon>Dikarya</taxon>
        <taxon>Ascomycota</taxon>
        <taxon>Pezizomycotina</taxon>
        <taxon>Eurotiomycetes</taxon>
        <taxon>Eurotiomycetidae</taxon>
        <taxon>Onygenales</taxon>
        <taxon>Onygenaceae</taxon>
        <taxon>Coccidioides</taxon>
    </lineage>
</organism>
<dbReference type="FunFam" id="3.40.50.300:FF:000326">
    <property type="entry name" value="P-loop containing nucleoside triphosphate hydrolase"/>
    <property type="match status" value="1"/>
</dbReference>
<dbReference type="CDD" id="cd18808">
    <property type="entry name" value="SF1_C_Upf1"/>
    <property type="match status" value="1"/>
</dbReference>
<feature type="compositionally biased region" description="Polar residues" evidence="10">
    <location>
        <begin position="2009"/>
        <end position="2026"/>
    </location>
</feature>
<dbReference type="InterPro" id="IPR056474">
    <property type="entry name" value="SEN1_barrel"/>
</dbReference>
<keyword evidence="8" id="KW-0863">Zinc-finger</keyword>
<dbReference type="PANTHER" id="PTHR10887:SF495">
    <property type="entry name" value="HELICASE SENATAXIN ISOFORM X1-RELATED"/>
    <property type="match status" value="1"/>
</dbReference>
<keyword evidence="5" id="KW-0347">Helicase</keyword>
<evidence type="ECO:0000256" key="2">
    <source>
        <dbReference type="ARBA" id="ARBA00007913"/>
    </source>
</evidence>
<evidence type="ECO:0000256" key="4">
    <source>
        <dbReference type="ARBA" id="ARBA00022801"/>
    </source>
</evidence>
<dbReference type="InterPro" id="IPR041679">
    <property type="entry name" value="DNA2/NAM7-like_C"/>
</dbReference>
<feature type="compositionally biased region" description="Basic and acidic residues" evidence="10">
    <location>
        <begin position="959"/>
        <end position="980"/>
    </location>
</feature>
<feature type="compositionally biased region" description="Basic and acidic residues" evidence="10">
    <location>
        <begin position="1977"/>
        <end position="2003"/>
    </location>
</feature>
<keyword evidence="8" id="KW-0479">Metal-binding</keyword>
<dbReference type="GO" id="GO:0004386">
    <property type="term" value="F:helicase activity"/>
    <property type="evidence" value="ECO:0007669"/>
    <property type="project" value="UniProtKB-KW"/>
</dbReference>
<evidence type="ECO:0000256" key="6">
    <source>
        <dbReference type="ARBA" id="ARBA00022840"/>
    </source>
</evidence>
<sequence length="2141" mass="241151">MAELLGTLGELKALSNELHLLCPRQNDDDRSQYKEKHVDREKCKRNDEDACKRLAEIREAREEARIRREKFLSCMPLLAFHEAELIEHQTWIWNRLQQSLESCELCIIEYYKGKSWLWETLREHYEESEVAQFGKMLDDWDIGRILNHLDSAAQTLSSLDPSQRCPEILDRSGLCSIFEALNCQALMKQEDKFRQHFDEPFKLVQTHQRLRIMEYVPGLTRFIFDPDPLRSKWAELAWEKVPEPLTKEDFEQAVKEPLMPALFQATYQPYQPDIVERLWRGLYLIVQRCDEGIITHNLRGLEIDICRLSVEHLEIQGPCLRPLLNTIRVLVEKAPRVFWDAMQTIPPQAILERIFHNPQLDKLFREMVEEEPFEMSALRGVLLFLHSFVRSLLDAHRPQTCRYLTYQLLTRIQESEFPEVVKFYCINAGLSVIIMLLRSFTEDSTSRGSVATVVLSETLEIVTKHINIIFNPPKFVINGKPMDLVPLCTDVVRNVLSFECESLKADYGMILENKNLQQNVSTYTPVIWDEVVRHLHEGNIALSRSALIGLYPLPGLEKFPTKGENNPEKTHYNTMYGHITHCFCLILERLADFKPEKLDELFQDPSAPLAPISALFSADLNTYQAAIDLIKTVSGQSGRREAISHLFQAFWTSTLYAFSWSYRRIAKMKTFASAPRMVKTGTDIIDVLCDSQTGILRSRKLADDAETASLQKLWEYQWVGLTTIFNQTEAWHRTGVDRTTMMEFCRDTMQFADLLFDQFPIFVTAIVESNSSISKSASEILLKAPTKTMSGMVKWLRLKDEYLATTLGGLVVKLLRRLGELNVELPEDAINFIRGVAVTSEVKTILTQREKAELVRALEAYYGEPLAPTQATLPIIKKQTTIRDFAKPVDRSAVSTPKESTEEELSEDIPDETLMQLSSAVELNKARLAAMSKKTEKRISVAPKPLLKPSPLTQSVQSFREKREREREEKKRRDKLEADRRKKNSAFLGVAEQTMSQGSGLDSISVNITEPKPVDSMMVSQTSSESESDDEDQGTLGRKTPMKPDAVRAYEESKKMRLQQRMPVKKIKVARSAKDMRARLSPDLTTLHKTILSWDFFATGDLPPNCGRTDYTLVSNTFTNALEYQRTFEPLLILEAWQGFQSAKEDGTFKPFEITVANRVSVDNFVEVSTSMAPQTVKDLGLGEADMILISKGSNPTTDSKAHHCLARVSGLIKKKGQMEITYRVNPMNPLINTISPGASLYGVRISSLTPLEREYGALMALKYYDLSDEIIRAKPSPILNYSTESVKHILGTYDLNLAQAKAVKSAMDNDAFTLIQGPPGSGKTKTIVALVGALLTPTLSEHRIAPPRPGDKTARTLAKKLLVCAPSNAAVDELVMRFKEGVKTLQGRAQKISVLRLGRSDAINTNVLDVTLDERVNAKLSEIGQKNGSERDLHSLYTEHKDSSNKFNEIRERMDQCRAKAQGLPAELEREFDLLKKKKAQLSQAIDSARDKSQAAARNAELTRRKIQQEIIDEAHVICATLSGSGHEMFQTLSIEFETVIIDEAAQSIELSALIPLKYGCSKCILVGDPKQLPPTVLSKEASRFQYEQSLFVRMQANHPQDVHLLDTQYRMHPEISRFPSAAFYDGRLQDGPSMAKLRIRPWHSTELLGPYRFFDVQGMHASAPKGHSLVNMAELRVAMRLYDRLVQDFPTYDFAGKIGIITPYKGQLRELKQHFANKYGNAIFKAVEFNTTDAFQGRECEVIIFSCVRASNHGIGFLADIRRMNVGLTRAKSSLWVLGNSQSLARGEFWRGLINDARERQLYTDGDVYKILQSPQRSLVPNDIEMTDGSMDPIVSEPSSRPGSSVTGGNGSSRPASRLSNDTTNGLSIDDVPSRSGMLTPARLLDVAGGGGNGLNEKLACGYCGSLLHIAQNCDNYEAKTVSQGTCFRCREEGHSKRDCTAMRCMVCGMFGHVAEICKSNRVLTKTEKDRIMREEHQFRTLQKRKADIRKEKQLGDHDPKVPTIQVPGTTPRPSDSRQGQPNAATKMAGKRKHMDSDGPDRKDSKIPRSGHNAQPANAPKGLKGRKFDPHSVAPPAGDLVIPSKDSPGHRPIDAKGQDKPTAVAPSGNGVSAVRNGPMKRPPIRRKKPVDPFIRPKRR</sequence>
<feature type="domain" description="CCHC-type" evidence="11">
    <location>
        <begin position="1929"/>
        <end position="1942"/>
    </location>
</feature>
<name>C5P6Q9_COCP7</name>
<feature type="compositionally biased region" description="Basic and acidic residues" evidence="10">
    <location>
        <begin position="2089"/>
        <end position="2101"/>
    </location>
</feature>
<evidence type="ECO:0000256" key="10">
    <source>
        <dbReference type="SAM" id="MobiDB-lite"/>
    </source>
</evidence>
<evidence type="ECO:0000256" key="8">
    <source>
        <dbReference type="PROSITE-ProRule" id="PRU00047"/>
    </source>
</evidence>
<dbReference type="InterPro" id="IPR047187">
    <property type="entry name" value="SF1_C_Upf1"/>
</dbReference>
<keyword evidence="3" id="KW-0547">Nucleotide-binding</keyword>
<feature type="compositionally biased region" description="Basic and acidic residues" evidence="10">
    <location>
        <begin position="2037"/>
        <end position="2049"/>
    </location>
</feature>
<reference evidence="12 13" key="1">
    <citation type="journal article" date="2009" name="Genome Res.">
        <title>Comparative genomic analyses of the human fungal pathogens Coccidioides and their relatives.</title>
        <authorList>
            <person name="Sharpton T.J."/>
            <person name="Stajich J.E."/>
            <person name="Rounsley S.D."/>
            <person name="Gardner M.J."/>
            <person name="Wortman J.R."/>
            <person name="Jordar V.S."/>
            <person name="Maiti R."/>
            <person name="Kodira C.D."/>
            <person name="Neafsey D.E."/>
            <person name="Zeng Q."/>
            <person name="Hung C.-Y."/>
            <person name="McMahan C."/>
            <person name="Muszewska A."/>
            <person name="Grynberg M."/>
            <person name="Mandel M.A."/>
            <person name="Kellner E.M."/>
            <person name="Barker B.M."/>
            <person name="Galgiani J.N."/>
            <person name="Orbach M.J."/>
            <person name="Kirkland T.N."/>
            <person name="Cole G.T."/>
            <person name="Henn M.R."/>
            <person name="Birren B.W."/>
            <person name="Taylor J.W."/>
        </authorList>
    </citation>
    <scope>NUCLEOTIDE SEQUENCE [LARGE SCALE GENOMIC DNA]</scope>
    <source>
        <strain evidence="13">C735</strain>
    </source>
</reference>
<protein>
    <submittedName>
        <fullName evidence="12">Zinc knuckle domain containing protein</fullName>
    </submittedName>
</protein>
<dbReference type="VEuPathDB" id="FungiDB:CPC735_024450"/>
<comment type="subcellular location">
    <subcellularLocation>
        <location evidence="1">Nucleus</location>
    </subcellularLocation>
</comment>
<dbReference type="GO" id="GO:0001147">
    <property type="term" value="F:transcription termination site sequence-specific DNA binding"/>
    <property type="evidence" value="ECO:0007669"/>
    <property type="project" value="TreeGrafter"/>
</dbReference>
<dbReference type="InterPro" id="IPR045055">
    <property type="entry name" value="DNA2/NAM7-like"/>
</dbReference>
<dbReference type="InterPro" id="IPR036875">
    <property type="entry name" value="Znf_CCHC_sf"/>
</dbReference>
<dbReference type="Gene3D" id="4.10.60.10">
    <property type="entry name" value="Zinc finger, CCHC-type"/>
    <property type="match status" value="1"/>
</dbReference>
<keyword evidence="7" id="KW-0539">Nucleus</keyword>
<gene>
    <name evidence="12" type="ORF">CPC735_024450</name>
</gene>
<comment type="caution">
    <text evidence="12">The sequence shown here is derived from an EMBL/GenBank/DDBJ whole genome shotgun (WGS) entry which is preliminary data.</text>
</comment>
<dbReference type="EMBL" id="ACFW01000025">
    <property type="protein sequence ID" value="EER27109.1"/>
    <property type="molecule type" value="Genomic_DNA"/>
</dbReference>
<evidence type="ECO:0000256" key="9">
    <source>
        <dbReference type="SAM" id="Coils"/>
    </source>
</evidence>
<dbReference type="PANTHER" id="PTHR10887">
    <property type="entry name" value="DNA2/NAM7 HELICASE FAMILY"/>
    <property type="match status" value="1"/>
</dbReference>
<feature type="region of interest" description="Disordered" evidence="10">
    <location>
        <begin position="1822"/>
        <end position="1876"/>
    </location>
</feature>
<dbReference type="Pfam" id="PF13086">
    <property type="entry name" value="AAA_11"/>
    <property type="match status" value="1"/>
</dbReference>
<dbReference type="GO" id="GO:0016604">
    <property type="term" value="C:nuclear body"/>
    <property type="evidence" value="ECO:0007669"/>
    <property type="project" value="TreeGrafter"/>
</dbReference>
<dbReference type="PROSITE" id="PS50158">
    <property type="entry name" value="ZF_CCHC"/>
    <property type="match status" value="1"/>
</dbReference>
<dbReference type="InterPro" id="IPR001878">
    <property type="entry name" value="Znf_CCHC"/>
</dbReference>
<evidence type="ECO:0000259" key="11">
    <source>
        <dbReference type="PROSITE" id="PS50158"/>
    </source>
</evidence>
<evidence type="ECO:0000256" key="3">
    <source>
        <dbReference type="ARBA" id="ARBA00022741"/>
    </source>
</evidence>
<feature type="region of interest" description="Disordered" evidence="10">
    <location>
        <begin position="934"/>
        <end position="1046"/>
    </location>
</feature>
<keyword evidence="6" id="KW-0067">ATP-binding</keyword>
<evidence type="ECO:0000256" key="5">
    <source>
        <dbReference type="ARBA" id="ARBA00022806"/>
    </source>
</evidence>
<feature type="compositionally biased region" description="Polar residues" evidence="10">
    <location>
        <begin position="993"/>
        <end position="1008"/>
    </location>
</feature>
<dbReference type="InterPro" id="IPR041677">
    <property type="entry name" value="DNA2/NAM7_AAA_11"/>
</dbReference>
<comment type="similarity">
    <text evidence="2">Belongs to the DNA2/NAM7 helicase family.</text>
</comment>
<dbReference type="InterPro" id="IPR027417">
    <property type="entry name" value="P-loop_NTPase"/>
</dbReference>
<dbReference type="Pfam" id="PF23576">
    <property type="entry name" value="SEN1_barrel"/>
    <property type="match status" value="1"/>
</dbReference>
<evidence type="ECO:0000256" key="1">
    <source>
        <dbReference type="ARBA" id="ARBA00004123"/>
    </source>
</evidence>
<dbReference type="OrthoDB" id="6513042at2759"/>